<dbReference type="PROSITE" id="PS00108">
    <property type="entry name" value="PROTEIN_KINASE_ST"/>
    <property type="match status" value="1"/>
</dbReference>
<dbReference type="EMBL" id="JAPDFW010000114">
    <property type="protein sequence ID" value="KAJ5068713.1"/>
    <property type="molecule type" value="Genomic_DNA"/>
</dbReference>
<evidence type="ECO:0000256" key="6">
    <source>
        <dbReference type="ARBA" id="ARBA00022840"/>
    </source>
</evidence>
<dbReference type="GO" id="GO:0004674">
    <property type="term" value="F:protein serine/threonine kinase activity"/>
    <property type="evidence" value="ECO:0007669"/>
    <property type="project" value="UniProtKB-KW"/>
</dbReference>
<dbReference type="PROSITE" id="PS50011">
    <property type="entry name" value="PROTEIN_KINASE_DOM"/>
    <property type="match status" value="1"/>
</dbReference>
<comment type="catalytic activity">
    <reaction evidence="7">
        <text>L-threonyl-[protein] + ATP = O-phospho-L-threonyl-[protein] + ADP + H(+)</text>
        <dbReference type="Rhea" id="RHEA:46608"/>
        <dbReference type="Rhea" id="RHEA-COMP:11060"/>
        <dbReference type="Rhea" id="RHEA-COMP:11605"/>
        <dbReference type="ChEBI" id="CHEBI:15378"/>
        <dbReference type="ChEBI" id="CHEBI:30013"/>
        <dbReference type="ChEBI" id="CHEBI:30616"/>
        <dbReference type="ChEBI" id="CHEBI:61977"/>
        <dbReference type="ChEBI" id="CHEBI:456216"/>
        <dbReference type="EC" id="2.7.11.1"/>
    </reaction>
</comment>
<evidence type="ECO:0000256" key="7">
    <source>
        <dbReference type="ARBA" id="ARBA00047899"/>
    </source>
</evidence>
<keyword evidence="12" id="KW-1185">Reference proteome</keyword>
<sequence length="335" mass="39110">MEEKEKKDFSTIYEIKKRINDSNFRDYKSKIKSNEFSFIIEQIFPFKGGEKEETNFSEMLKKNKNTIHPNLLKIYGYYKDDYYFIFKEITKCSLYDLIEVNFHFSEYHIAAICYSILNVLDFLHGKNFIHFDIKSVNILITKEGKIKLGGFYEEKKENQPLFGSPYWISPEAIKGEEKNEKQDIWALGITIFELLEGKPPLSGINPMRALFTIAEYDKPPSLKKPELYSPLLIDFLNKCLNIDYKSRPNAKQLLQHPFINDLGKKYYNSDIFSEILIEYSELKKLKPKSSSYSYSYSDSISKSISKSKSKSISKSNSDSDLDTDSDTDTFIQKDD</sequence>
<gene>
    <name evidence="11" type="ORF">M0811_02656</name>
</gene>
<keyword evidence="4" id="KW-0547">Nucleotide-binding</keyword>
<dbReference type="SMART" id="SM00220">
    <property type="entry name" value="S_TKc"/>
    <property type="match status" value="1"/>
</dbReference>
<evidence type="ECO:0000256" key="3">
    <source>
        <dbReference type="ARBA" id="ARBA00022679"/>
    </source>
</evidence>
<dbReference type="OrthoDB" id="248923at2759"/>
<feature type="compositionally biased region" description="Low complexity" evidence="9">
    <location>
        <begin position="288"/>
        <end position="304"/>
    </location>
</feature>
<proteinExistence type="inferred from homology"/>
<dbReference type="PANTHER" id="PTHR48012:SF10">
    <property type="entry name" value="FI20177P1"/>
    <property type="match status" value="1"/>
</dbReference>
<keyword evidence="5 11" id="KW-0418">Kinase</keyword>
<evidence type="ECO:0000256" key="2">
    <source>
        <dbReference type="ARBA" id="ARBA00022527"/>
    </source>
</evidence>
<dbReference type="GO" id="GO:0005524">
    <property type="term" value="F:ATP binding"/>
    <property type="evidence" value="ECO:0007669"/>
    <property type="project" value="UniProtKB-KW"/>
</dbReference>
<evidence type="ECO:0000259" key="10">
    <source>
        <dbReference type="PROSITE" id="PS50011"/>
    </source>
</evidence>
<keyword evidence="3" id="KW-0808">Transferase</keyword>
<dbReference type="Gene3D" id="1.10.510.10">
    <property type="entry name" value="Transferase(Phosphotransferase) domain 1"/>
    <property type="match status" value="1"/>
</dbReference>
<protein>
    <submittedName>
        <fullName evidence="11">Sterile20-like kinase isoform b-related</fullName>
    </submittedName>
</protein>
<dbReference type="AlphaFoldDB" id="A0A9Q0R6X1"/>
<dbReference type="SUPFAM" id="SSF56112">
    <property type="entry name" value="Protein kinase-like (PK-like)"/>
    <property type="match status" value="1"/>
</dbReference>
<evidence type="ECO:0000313" key="11">
    <source>
        <dbReference type="EMBL" id="KAJ5068713.1"/>
    </source>
</evidence>
<evidence type="ECO:0000256" key="1">
    <source>
        <dbReference type="ARBA" id="ARBA00008874"/>
    </source>
</evidence>
<feature type="domain" description="Protein kinase" evidence="10">
    <location>
        <begin position="1"/>
        <end position="259"/>
    </location>
</feature>
<dbReference type="InterPro" id="IPR050629">
    <property type="entry name" value="STE20/SPS1-PAK"/>
</dbReference>
<evidence type="ECO:0000256" key="9">
    <source>
        <dbReference type="SAM" id="MobiDB-lite"/>
    </source>
</evidence>
<dbReference type="InterPro" id="IPR000719">
    <property type="entry name" value="Prot_kinase_dom"/>
</dbReference>
<keyword evidence="6" id="KW-0067">ATP-binding</keyword>
<evidence type="ECO:0000256" key="4">
    <source>
        <dbReference type="ARBA" id="ARBA00022741"/>
    </source>
</evidence>
<dbReference type="InterPro" id="IPR008271">
    <property type="entry name" value="Ser/Thr_kinase_AS"/>
</dbReference>
<organism evidence="11 12">
    <name type="scientific">Anaeramoeba ignava</name>
    <name type="common">Anaerobic marine amoeba</name>
    <dbReference type="NCBI Taxonomy" id="1746090"/>
    <lineage>
        <taxon>Eukaryota</taxon>
        <taxon>Metamonada</taxon>
        <taxon>Anaeramoebidae</taxon>
        <taxon>Anaeramoeba</taxon>
    </lineage>
</organism>
<name>A0A9Q0R6X1_ANAIG</name>
<comment type="caution">
    <text evidence="11">The sequence shown here is derived from an EMBL/GenBank/DDBJ whole genome shotgun (WGS) entry which is preliminary data.</text>
</comment>
<evidence type="ECO:0000256" key="5">
    <source>
        <dbReference type="ARBA" id="ARBA00022777"/>
    </source>
</evidence>
<dbReference type="Pfam" id="PF00069">
    <property type="entry name" value="Pkinase"/>
    <property type="match status" value="1"/>
</dbReference>
<evidence type="ECO:0000313" key="12">
    <source>
        <dbReference type="Proteomes" id="UP001149090"/>
    </source>
</evidence>
<reference evidence="11" key="1">
    <citation type="submission" date="2022-10" db="EMBL/GenBank/DDBJ databases">
        <title>Novel sulphate-reducing endosymbionts in the free-living metamonad Anaeramoeba.</title>
        <authorList>
            <person name="Jerlstrom-Hultqvist J."/>
            <person name="Cepicka I."/>
            <person name="Gallot-Lavallee L."/>
            <person name="Salas-Leiva D."/>
            <person name="Curtis B.A."/>
            <person name="Zahonova K."/>
            <person name="Pipaliya S."/>
            <person name="Dacks J."/>
            <person name="Roger A.J."/>
        </authorList>
    </citation>
    <scope>NUCLEOTIDE SEQUENCE</scope>
    <source>
        <strain evidence="11">BMAN</strain>
    </source>
</reference>
<dbReference type="Proteomes" id="UP001149090">
    <property type="component" value="Unassembled WGS sequence"/>
</dbReference>
<comment type="similarity">
    <text evidence="1">Belongs to the protein kinase superfamily. STE Ser/Thr protein kinase family. STE20 subfamily.</text>
</comment>
<feature type="region of interest" description="Disordered" evidence="9">
    <location>
        <begin position="288"/>
        <end position="335"/>
    </location>
</feature>
<accession>A0A9Q0R6X1</accession>
<evidence type="ECO:0000256" key="8">
    <source>
        <dbReference type="ARBA" id="ARBA00048679"/>
    </source>
</evidence>
<keyword evidence="2" id="KW-0723">Serine/threonine-protein kinase</keyword>
<dbReference type="InterPro" id="IPR011009">
    <property type="entry name" value="Kinase-like_dom_sf"/>
</dbReference>
<comment type="catalytic activity">
    <reaction evidence="8">
        <text>L-seryl-[protein] + ATP = O-phospho-L-seryl-[protein] + ADP + H(+)</text>
        <dbReference type="Rhea" id="RHEA:17989"/>
        <dbReference type="Rhea" id="RHEA-COMP:9863"/>
        <dbReference type="Rhea" id="RHEA-COMP:11604"/>
        <dbReference type="ChEBI" id="CHEBI:15378"/>
        <dbReference type="ChEBI" id="CHEBI:29999"/>
        <dbReference type="ChEBI" id="CHEBI:30616"/>
        <dbReference type="ChEBI" id="CHEBI:83421"/>
        <dbReference type="ChEBI" id="CHEBI:456216"/>
        <dbReference type="EC" id="2.7.11.1"/>
    </reaction>
</comment>
<dbReference type="GO" id="GO:0005737">
    <property type="term" value="C:cytoplasm"/>
    <property type="evidence" value="ECO:0007669"/>
    <property type="project" value="TreeGrafter"/>
</dbReference>
<dbReference type="PANTHER" id="PTHR48012">
    <property type="entry name" value="STERILE20-LIKE KINASE, ISOFORM B-RELATED"/>
    <property type="match status" value="1"/>
</dbReference>